<dbReference type="AlphaFoldDB" id="A0A976MAB5"/>
<sequence length="687" mass="78767">MDLKSYDLTKLLDNPVSFLNENFPDEFSFYGIDTLIAQLNEEIRIQDKSLINLFEQKAISGDKVHEKFENLQLVTNKLASSVKEIHDRSRKGESSLKLLSSDIRALHNAKINICETIVTLKRILMFSNMLEDLSKSAKSRNYREASGYVVVLKELRESLKLLNKSPSVQKLLSSCDSLLEKLKEQVTEDLEVKLGLKLTDVQLEEPLKVEEVCLCADSLGDEIRDHISNKYSSNLKNLYQNSFLNSFDLKTVDNLNHRFSWFRRMMNEFDDNFRGKVPLSWGIYEKSTDAFVESLKTQLIDILSQTHQSLSANSLVSCLLRCREFEDELETRSSQNTEKEVAPQRAQVEFPEVLEPEAPAKKTKRPEINRMLSSCFEGYLGPWIASEEAQLSDLLSRIISDNDSAIMLVFVSARELFSSINARLQATMTISCEQALYEMFLVFKKVVNKYNHHLASKVYQVQRTVDLESMAKIAGNTIATCDYCLDLLDKLTDEIRETISQTFVELVTFGPEKEKISSIKSDCFKHLLDFMCTFLPYTTNAHMEVSGPSELLLKNERLILKRLEVSTQCLPNVYLYHITNKIARNYLAHFKDFIFSLNYVSEGVTQQLLLDAYEMRRFLTEKVKELLKTLPQGYLDSVSTEMEKLETLIKVLTAPEHSNEAYEALLTENGGSCTQQELDIILNIKRL</sequence>
<dbReference type="InterPro" id="IPR007234">
    <property type="entry name" value="Vps53_N"/>
</dbReference>
<accession>A0A976MAB5</accession>
<dbReference type="GO" id="GO:0042147">
    <property type="term" value="P:retrograde transport, endosome to Golgi"/>
    <property type="evidence" value="ECO:0007669"/>
    <property type="project" value="InterPro"/>
</dbReference>
<dbReference type="PANTHER" id="PTHR12820:SF0">
    <property type="entry name" value="VACUOLAR PROTEIN SORTING-ASSOCIATED PROTEIN 53 HOMOLOG"/>
    <property type="match status" value="1"/>
</dbReference>
<dbReference type="PANTHER" id="PTHR12820">
    <property type="entry name" value="VACUOLAR SORTING PROTEIN 53"/>
    <property type="match status" value="1"/>
</dbReference>
<dbReference type="EMBL" id="CP056069">
    <property type="protein sequence ID" value="UKK00751.2"/>
    <property type="molecule type" value="Genomic_DNA"/>
</dbReference>
<dbReference type="Proteomes" id="UP000244811">
    <property type="component" value="Chromosome 1"/>
</dbReference>
<dbReference type="Pfam" id="PF04100">
    <property type="entry name" value="Vps53_N"/>
    <property type="match status" value="1"/>
</dbReference>
<evidence type="ECO:0000313" key="2">
    <source>
        <dbReference type="EMBL" id="UKK00751.2"/>
    </source>
</evidence>
<dbReference type="GO" id="GO:0000938">
    <property type="term" value="C:GARP complex"/>
    <property type="evidence" value="ECO:0007669"/>
    <property type="project" value="InterPro"/>
</dbReference>
<proteinExistence type="predicted"/>
<protein>
    <recommendedName>
        <fullName evidence="1">Vps53 N-terminal domain-containing protein</fullName>
    </recommendedName>
</protein>
<feature type="domain" description="Vps53 N-terminal" evidence="1">
    <location>
        <begin position="15"/>
        <end position="401"/>
    </location>
</feature>
<dbReference type="InterPro" id="IPR039766">
    <property type="entry name" value="Vps53"/>
</dbReference>
<evidence type="ECO:0000259" key="1">
    <source>
        <dbReference type="Pfam" id="PF04100"/>
    </source>
</evidence>
<evidence type="ECO:0000313" key="3">
    <source>
        <dbReference type="Proteomes" id="UP000244811"/>
    </source>
</evidence>
<dbReference type="GO" id="GO:0005829">
    <property type="term" value="C:cytosol"/>
    <property type="evidence" value="ECO:0007669"/>
    <property type="project" value="GOC"/>
</dbReference>
<name>A0A976MAB5_THEOR</name>
<organism evidence="2 3">
    <name type="scientific">Theileria orientalis</name>
    <dbReference type="NCBI Taxonomy" id="68886"/>
    <lineage>
        <taxon>Eukaryota</taxon>
        <taxon>Sar</taxon>
        <taxon>Alveolata</taxon>
        <taxon>Apicomplexa</taxon>
        <taxon>Aconoidasida</taxon>
        <taxon>Piroplasmida</taxon>
        <taxon>Theileriidae</taxon>
        <taxon>Theileria</taxon>
    </lineage>
</organism>
<gene>
    <name evidence="2" type="ORF">MACK_000825</name>
</gene>
<reference evidence="2" key="1">
    <citation type="submission" date="2022-07" db="EMBL/GenBank/DDBJ databases">
        <title>Evaluation of T. orientalis genome assembly methods using nanopore sequencing and analysis of variation between genomes.</title>
        <authorList>
            <person name="Yam J."/>
            <person name="Micallef M.L."/>
            <person name="Liu M."/>
            <person name="Djordjevic S.P."/>
            <person name="Bogema D.R."/>
            <person name="Jenkins C."/>
        </authorList>
    </citation>
    <scope>NUCLEOTIDE SEQUENCE</scope>
    <source>
        <strain evidence="2">Goon Nure</strain>
    </source>
</reference>